<feature type="compositionally biased region" description="Low complexity" evidence="3">
    <location>
        <begin position="11"/>
        <end position="26"/>
    </location>
</feature>
<dbReference type="Pfam" id="PF00535">
    <property type="entry name" value="Glycos_transf_2"/>
    <property type="match status" value="1"/>
</dbReference>
<dbReference type="Proteomes" id="UP000326500">
    <property type="component" value="Unassembled WGS sequence"/>
</dbReference>
<feature type="domain" description="Glycosyltransferase 2-like" evidence="4">
    <location>
        <begin position="54"/>
        <end position="109"/>
    </location>
</feature>
<dbReference type="InterPro" id="IPR029044">
    <property type="entry name" value="Nucleotide-diphossugar_trans"/>
</dbReference>
<dbReference type="InterPro" id="IPR001173">
    <property type="entry name" value="Glyco_trans_2-like"/>
</dbReference>
<evidence type="ECO:0000313" key="6">
    <source>
        <dbReference type="Proteomes" id="UP000326500"/>
    </source>
</evidence>
<evidence type="ECO:0000256" key="1">
    <source>
        <dbReference type="ARBA" id="ARBA00022676"/>
    </source>
</evidence>
<feature type="region of interest" description="Disordered" evidence="3">
    <location>
        <begin position="1"/>
        <end position="35"/>
    </location>
</feature>
<name>A0A1G8ZT84_9EURY</name>
<feature type="compositionally biased region" description="Polar residues" evidence="3">
    <location>
        <begin position="1"/>
        <end position="10"/>
    </location>
</feature>
<evidence type="ECO:0000313" key="5">
    <source>
        <dbReference type="EMBL" id="SDK18263.1"/>
    </source>
</evidence>
<proteinExistence type="predicted"/>
<gene>
    <name evidence="5" type="ORF">SAMN04488571_1051</name>
</gene>
<dbReference type="EMBL" id="FNFT01000005">
    <property type="protein sequence ID" value="SDK18263.1"/>
    <property type="molecule type" value="Genomic_DNA"/>
</dbReference>
<dbReference type="RefSeq" id="WP_224732773.1">
    <property type="nucleotide sequence ID" value="NZ_FNFT01000005.1"/>
</dbReference>
<feature type="non-terminal residue" evidence="5">
    <location>
        <position position="109"/>
    </location>
</feature>
<protein>
    <submittedName>
        <fullName evidence="5">Glycosyl transferase family 2</fullName>
    </submittedName>
</protein>
<reference evidence="5 6" key="1">
    <citation type="submission" date="2016-10" db="EMBL/GenBank/DDBJ databases">
        <authorList>
            <person name="Varghese N."/>
            <person name="Submissions S."/>
        </authorList>
    </citation>
    <scope>NUCLEOTIDE SEQUENCE [LARGE SCALE GENOMIC DNA]</scope>
    <source>
        <strain evidence="5 6">DSM 2373</strain>
    </source>
</reference>
<organism evidence="5 6">
    <name type="scientific">Methanoculleus thermophilus</name>
    <dbReference type="NCBI Taxonomy" id="2200"/>
    <lineage>
        <taxon>Archaea</taxon>
        <taxon>Methanobacteriati</taxon>
        <taxon>Methanobacteriota</taxon>
        <taxon>Stenosarchaea group</taxon>
        <taxon>Methanomicrobia</taxon>
        <taxon>Methanomicrobiales</taxon>
        <taxon>Methanomicrobiaceae</taxon>
        <taxon>Methanoculleus</taxon>
    </lineage>
</organism>
<keyword evidence="1" id="KW-0328">Glycosyltransferase</keyword>
<sequence>MHSTTNSQPLSPRESPSPAEPAVSSPPRSPLEDDDAPLLVDALVGVRRAVRTLVAMPAYNEEAYIAKTIVGARRHADAVLVVDDGSTDETVAIAEALGAIVVRHATNRG</sequence>
<keyword evidence="2 5" id="KW-0808">Transferase</keyword>
<dbReference type="GO" id="GO:0016757">
    <property type="term" value="F:glycosyltransferase activity"/>
    <property type="evidence" value="ECO:0007669"/>
    <property type="project" value="UniProtKB-KW"/>
</dbReference>
<dbReference type="Gene3D" id="3.90.550.10">
    <property type="entry name" value="Spore Coat Polysaccharide Biosynthesis Protein SpsA, Chain A"/>
    <property type="match status" value="1"/>
</dbReference>
<accession>A0A1G8ZT84</accession>
<dbReference type="PANTHER" id="PTHR43630:SF1">
    <property type="entry name" value="POLY-BETA-1,6-N-ACETYL-D-GLUCOSAMINE SYNTHASE"/>
    <property type="match status" value="1"/>
</dbReference>
<dbReference type="AlphaFoldDB" id="A0A1G8ZT84"/>
<evidence type="ECO:0000256" key="2">
    <source>
        <dbReference type="ARBA" id="ARBA00022679"/>
    </source>
</evidence>
<evidence type="ECO:0000256" key="3">
    <source>
        <dbReference type="SAM" id="MobiDB-lite"/>
    </source>
</evidence>
<evidence type="ECO:0000259" key="4">
    <source>
        <dbReference type="Pfam" id="PF00535"/>
    </source>
</evidence>
<keyword evidence="6" id="KW-1185">Reference proteome</keyword>
<dbReference type="PANTHER" id="PTHR43630">
    <property type="entry name" value="POLY-BETA-1,6-N-ACETYL-D-GLUCOSAMINE SYNTHASE"/>
    <property type="match status" value="1"/>
</dbReference>
<dbReference type="SUPFAM" id="SSF53448">
    <property type="entry name" value="Nucleotide-diphospho-sugar transferases"/>
    <property type="match status" value="1"/>
</dbReference>